<dbReference type="AlphaFoldDB" id="X0YEJ4"/>
<organism evidence="7">
    <name type="scientific">marine sediment metagenome</name>
    <dbReference type="NCBI Taxonomy" id="412755"/>
    <lineage>
        <taxon>unclassified sequences</taxon>
        <taxon>metagenomes</taxon>
        <taxon>ecological metagenomes</taxon>
    </lineage>
</organism>
<dbReference type="SUPFAM" id="SSF52540">
    <property type="entry name" value="P-loop containing nucleoside triphosphate hydrolases"/>
    <property type="match status" value="1"/>
</dbReference>
<evidence type="ECO:0008006" key="8">
    <source>
        <dbReference type="Google" id="ProtNLM"/>
    </source>
</evidence>
<sequence length="36" mass="3682">MIGISKSFGSTRALVDVDLEVRPGEVHALVGENGAG</sequence>
<dbReference type="GO" id="GO:0005524">
    <property type="term" value="F:ATP binding"/>
    <property type="evidence" value="ECO:0007669"/>
    <property type="project" value="UniProtKB-KW"/>
</dbReference>
<feature type="non-terminal residue" evidence="7">
    <location>
        <position position="36"/>
    </location>
</feature>
<keyword evidence="3" id="KW-0547">Nucleotide-binding</keyword>
<dbReference type="InterPro" id="IPR050107">
    <property type="entry name" value="ABC_carbohydrate_import_ATPase"/>
</dbReference>
<dbReference type="InterPro" id="IPR027417">
    <property type="entry name" value="P-loop_NTPase"/>
</dbReference>
<evidence type="ECO:0000256" key="4">
    <source>
        <dbReference type="ARBA" id="ARBA00022840"/>
    </source>
</evidence>
<keyword evidence="2" id="KW-1003">Cell membrane</keyword>
<keyword evidence="5" id="KW-1278">Translocase</keyword>
<keyword evidence="4" id="KW-0067">ATP-binding</keyword>
<evidence type="ECO:0000256" key="3">
    <source>
        <dbReference type="ARBA" id="ARBA00022741"/>
    </source>
</evidence>
<dbReference type="PANTHER" id="PTHR43790">
    <property type="entry name" value="CARBOHYDRATE TRANSPORT ATP-BINDING PROTEIN MG119-RELATED"/>
    <property type="match status" value="1"/>
</dbReference>
<evidence type="ECO:0000256" key="2">
    <source>
        <dbReference type="ARBA" id="ARBA00022475"/>
    </source>
</evidence>
<dbReference type="EMBL" id="BARS01058120">
    <property type="protein sequence ID" value="GAG45657.1"/>
    <property type="molecule type" value="Genomic_DNA"/>
</dbReference>
<reference evidence="7" key="1">
    <citation type="journal article" date="2014" name="Front. Microbiol.">
        <title>High frequency of phylogenetically diverse reductive dehalogenase-homologous genes in deep subseafloor sedimentary metagenomes.</title>
        <authorList>
            <person name="Kawai M."/>
            <person name="Futagami T."/>
            <person name="Toyoda A."/>
            <person name="Takaki Y."/>
            <person name="Nishi S."/>
            <person name="Hori S."/>
            <person name="Arai W."/>
            <person name="Tsubouchi T."/>
            <person name="Morono Y."/>
            <person name="Uchiyama I."/>
            <person name="Ito T."/>
            <person name="Fujiyama A."/>
            <person name="Inagaki F."/>
            <person name="Takami H."/>
        </authorList>
    </citation>
    <scope>NUCLEOTIDE SEQUENCE</scope>
    <source>
        <strain evidence="7">Expedition CK06-06</strain>
    </source>
</reference>
<keyword evidence="1" id="KW-0813">Transport</keyword>
<evidence type="ECO:0000256" key="1">
    <source>
        <dbReference type="ARBA" id="ARBA00022448"/>
    </source>
</evidence>
<dbReference type="Gene3D" id="3.40.50.300">
    <property type="entry name" value="P-loop containing nucleotide triphosphate hydrolases"/>
    <property type="match status" value="1"/>
</dbReference>
<evidence type="ECO:0000313" key="7">
    <source>
        <dbReference type="EMBL" id="GAG45657.1"/>
    </source>
</evidence>
<evidence type="ECO:0000256" key="5">
    <source>
        <dbReference type="ARBA" id="ARBA00022967"/>
    </source>
</evidence>
<keyword evidence="6" id="KW-0472">Membrane</keyword>
<accession>X0YEJ4</accession>
<protein>
    <recommendedName>
        <fullName evidence="8">ABC transporter domain-containing protein</fullName>
    </recommendedName>
</protein>
<name>X0YEJ4_9ZZZZ</name>
<evidence type="ECO:0000256" key="6">
    <source>
        <dbReference type="ARBA" id="ARBA00023136"/>
    </source>
</evidence>
<dbReference type="PANTHER" id="PTHR43790:SF3">
    <property type="entry name" value="D-ALLOSE IMPORT ATP-BINDING PROTEIN ALSA-RELATED"/>
    <property type="match status" value="1"/>
</dbReference>
<gene>
    <name evidence="7" type="ORF">S01H1_84921</name>
</gene>
<comment type="caution">
    <text evidence="7">The sequence shown here is derived from an EMBL/GenBank/DDBJ whole genome shotgun (WGS) entry which is preliminary data.</text>
</comment>
<proteinExistence type="predicted"/>